<dbReference type="AlphaFoldDB" id="A0A6C0CZJ6"/>
<proteinExistence type="predicted"/>
<reference evidence="2" key="1">
    <citation type="journal article" date="2020" name="Nature">
        <title>Giant virus diversity and host interactions through global metagenomics.</title>
        <authorList>
            <person name="Schulz F."/>
            <person name="Roux S."/>
            <person name="Paez-Espino D."/>
            <person name="Jungbluth S."/>
            <person name="Walsh D.A."/>
            <person name="Denef V.J."/>
            <person name="McMahon K.D."/>
            <person name="Konstantinidis K.T."/>
            <person name="Eloe-Fadrosh E.A."/>
            <person name="Kyrpides N.C."/>
            <person name="Woyke T."/>
        </authorList>
    </citation>
    <scope>NUCLEOTIDE SEQUENCE</scope>
    <source>
        <strain evidence="2">GVMAG-M-3300023109-53</strain>
    </source>
</reference>
<organism evidence="2">
    <name type="scientific">viral metagenome</name>
    <dbReference type="NCBI Taxonomy" id="1070528"/>
    <lineage>
        <taxon>unclassified sequences</taxon>
        <taxon>metagenomes</taxon>
        <taxon>organismal metagenomes</taxon>
    </lineage>
</organism>
<protein>
    <submittedName>
        <fullName evidence="2">Uncharacterized protein</fullName>
    </submittedName>
</protein>
<evidence type="ECO:0000256" key="1">
    <source>
        <dbReference type="SAM" id="MobiDB-lite"/>
    </source>
</evidence>
<sequence>MANEWRAHVKKTMEEMKKAAPKGTTVMLKDVLKKAKVTYKKGTSVKHMVHPKKTAKKARKKKHGKKSARRRRRSGKK</sequence>
<name>A0A6C0CZJ6_9ZZZZ</name>
<evidence type="ECO:0000313" key="2">
    <source>
        <dbReference type="EMBL" id="QHT08875.1"/>
    </source>
</evidence>
<dbReference type="EMBL" id="MN739502">
    <property type="protein sequence ID" value="QHT08875.1"/>
    <property type="molecule type" value="Genomic_DNA"/>
</dbReference>
<accession>A0A6C0CZJ6</accession>
<feature type="region of interest" description="Disordered" evidence="1">
    <location>
        <begin position="42"/>
        <end position="77"/>
    </location>
</feature>